<reference evidence="3 4" key="1">
    <citation type="journal article" date="2022" name="Allergy">
        <title>Genome assembly and annotation of Periplaneta americana reveal a comprehensive cockroach allergen profile.</title>
        <authorList>
            <person name="Wang L."/>
            <person name="Xiong Q."/>
            <person name="Saelim N."/>
            <person name="Wang L."/>
            <person name="Nong W."/>
            <person name="Wan A.T."/>
            <person name="Shi M."/>
            <person name="Liu X."/>
            <person name="Cao Q."/>
            <person name="Hui J.H.L."/>
            <person name="Sookrung N."/>
            <person name="Leung T.F."/>
            <person name="Tungtrongchitr A."/>
            <person name="Tsui S.K.W."/>
        </authorList>
    </citation>
    <scope>NUCLEOTIDE SEQUENCE [LARGE SCALE GENOMIC DNA]</scope>
    <source>
        <strain evidence="3">PWHHKU_190912</strain>
    </source>
</reference>
<dbReference type="Proteomes" id="UP001148838">
    <property type="component" value="Unassembled WGS sequence"/>
</dbReference>
<keyword evidence="2" id="KW-0812">Transmembrane</keyword>
<feature type="transmembrane region" description="Helical" evidence="2">
    <location>
        <begin position="134"/>
        <end position="167"/>
    </location>
</feature>
<accession>A0ABQ8TJL3</accession>
<keyword evidence="4" id="KW-1185">Reference proteome</keyword>
<gene>
    <name evidence="3" type="ORF">ANN_13452</name>
</gene>
<name>A0ABQ8TJL3_PERAM</name>
<feature type="compositionally biased region" description="Polar residues" evidence="1">
    <location>
        <begin position="38"/>
        <end position="60"/>
    </location>
</feature>
<sequence length="184" mass="19447">MGIHGDTVGSKNWLEKPWTTENQMGGRLQDALRRTVDQNRTPKNTVEGRSQPTLSGSNNQCKEEQKLRMFENKVLRKILGAKRDEVTGNGESYTTQNCTHSILHLTSLVSGGGGVAATGTGAVLVVLAAKEAVAAAVVVVVAVAVVEAAEALTASVVVMVVAVAVVVRDARVHEAPKHTSRLVT</sequence>
<dbReference type="EMBL" id="JAJSOF020000009">
    <property type="protein sequence ID" value="KAJ4446755.1"/>
    <property type="molecule type" value="Genomic_DNA"/>
</dbReference>
<keyword evidence="2" id="KW-0472">Membrane</keyword>
<evidence type="ECO:0000256" key="1">
    <source>
        <dbReference type="SAM" id="MobiDB-lite"/>
    </source>
</evidence>
<feature type="transmembrane region" description="Helical" evidence="2">
    <location>
        <begin position="102"/>
        <end position="128"/>
    </location>
</feature>
<feature type="region of interest" description="Disordered" evidence="1">
    <location>
        <begin position="1"/>
        <end position="60"/>
    </location>
</feature>
<evidence type="ECO:0000313" key="4">
    <source>
        <dbReference type="Proteomes" id="UP001148838"/>
    </source>
</evidence>
<evidence type="ECO:0000313" key="3">
    <source>
        <dbReference type="EMBL" id="KAJ4446755.1"/>
    </source>
</evidence>
<proteinExistence type="predicted"/>
<keyword evidence="2" id="KW-1133">Transmembrane helix</keyword>
<comment type="caution">
    <text evidence="3">The sequence shown here is derived from an EMBL/GenBank/DDBJ whole genome shotgun (WGS) entry which is preliminary data.</text>
</comment>
<organism evidence="3 4">
    <name type="scientific">Periplaneta americana</name>
    <name type="common">American cockroach</name>
    <name type="synonym">Blatta americana</name>
    <dbReference type="NCBI Taxonomy" id="6978"/>
    <lineage>
        <taxon>Eukaryota</taxon>
        <taxon>Metazoa</taxon>
        <taxon>Ecdysozoa</taxon>
        <taxon>Arthropoda</taxon>
        <taxon>Hexapoda</taxon>
        <taxon>Insecta</taxon>
        <taxon>Pterygota</taxon>
        <taxon>Neoptera</taxon>
        <taxon>Polyneoptera</taxon>
        <taxon>Dictyoptera</taxon>
        <taxon>Blattodea</taxon>
        <taxon>Blattoidea</taxon>
        <taxon>Blattidae</taxon>
        <taxon>Blattinae</taxon>
        <taxon>Periplaneta</taxon>
    </lineage>
</organism>
<evidence type="ECO:0000256" key="2">
    <source>
        <dbReference type="SAM" id="Phobius"/>
    </source>
</evidence>
<protein>
    <submittedName>
        <fullName evidence="3">Uncharacterized protein</fullName>
    </submittedName>
</protein>